<accession>A0A1I7XGX5</accession>
<sequence>MRGFAQAHQGRQVLGCNYLHMSAVPTRTLLPNVVDHDILGCNEIISAFRLMFWKTYDESKVNFSISINQMCVFADYVMS</sequence>
<evidence type="ECO:0000313" key="2">
    <source>
        <dbReference type="WBParaSite" id="Hba_16936"/>
    </source>
</evidence>
<reference evidence="2" key="1">
    <citation type="submission" date="2016-11" db="UniProtKB">
        <authorList>
            <consortium name="WormBaseParasite"/>
        </authorList>
    </citation>
    <scope>IDENTIFICATION</scope>
</reference>
<evidence type="ECO:0000313" key="1">
    <source>
        <dbReference type="Proteomes" id="UP000095283"/>
    </source>
</evidence>
<name>A0A1I7XGX5_HETBA</name>
<dbReference type="WBParaSite" id="Hba_16936">
    <property type="protein sequence ID" value="Hba_16936"/>
    <property type="gene ID" value="Hba_16936"/>
</dbReference>
<proteinExistence type="predicted"/>
<dbReference type="Proteomes" id="UP000095283">
    <property type="component" value="Unplaced"/>
</dbReference>
<protein>
    <submittedName>
        <fullName evidence="2">Ovule protein</fullName>
    </submittedName>
</protein>
<dbReference type="AlphaFoldDB" id="A0A1I7XGX5"/>
<keyword evidence="1" id="KW-1185">Reference proteome</keyword>
<organism evidence="1 2">
    <name type="scientific">Heterorhabditis bacteriophora</name>
    <name type="common">Entomopathogenic nematode worm</name>
    <dbReference type="NCBI Taxonomy" id="37862"/>
    <lineage>
        <taxon>Eukaryota</taxon>
        <taxon>Metazoa</taxon>
        <taxon>Ecdysozoa</taxon>
        <taxon>Nematoda</taxon>
        <taxon>Chromadorea</taxon>
        <taxon>Rhabditida</taxon>
        <taxon>Rhabditina</taxon>
        <taxon>Rhabditomorpha</taxon>
        <taxon>Strongyloidea</taxon>
        <taxon>Heterorhabditidae</taxon>
        <taxon>Heterorhabditis</taxon>
    </lineage>
</organism>